<name>A0ABT7PMU7_9BACT</name>
<dbReference type="RefSeq" id="WP_149496252.1">
    <property type="nucleotide sequence ID" value="NZ_JASZZN010000016.1"/>
</dbReference>
<comment type="caution">
    <text evidence="2">The sequence shown here is derived from an EMBL/GenBank/DDBJ whole genome shotgun (WGS) entry which is preliminary data.</text>
</comment>
<dbReference type="Proteomes" id="UP001239462">
    <property type="component" value="Unassembled WGS sequence"/>
</dbReference>
<keyword evidence="3" id="KW-1185">Reference proteome</keyword>
<gene>
    <name evidence="2" type="ORF">QTN89_20295</name>
</gene>
<evidence type="ECO:0000313" key="2">
    <source>
        <dbReference type="EMBL" id="MDM4017800.1"/>
    </source>
</evidence>
<sequence>MINSSHSYVDIAVTHTAAAQAGAVKTGWLITRRRCPTGTDGQAGKTPAPTAPPDDRIYLQIANGQWGPTSAATWFPTESSARVYLEDFQPRYSETLELTHLSENTPPPAFSWNRLPTTPRACRWQ</sequence>
<accession>A0ABT7PMU7</accession>
<protein>
    <submittedName>
        <fullName evidence="2">Uncharacterized protein</fullName>
    </submittedName>
</protein>
<evidence type="ECO:0000313" key="3">
    <source>
        <dbReference type="Proteomes" id="UP001239462"/>
    </source>
</evidence>
<dbReference type="EMBL" id="JASZZN010000016">
    <property type="protein sequence ID" value="MDM4017800.1"/>
    <property type="molecule type" value="Genomic_DNA"/>
</dbReference>
<reference evidence="2 3" key="1">
    <citation type="submission" date="2023-06" db="EMBL/GenBank/DDBJ databases">
        <title>Roseiconus lacunae JC819 isolated from Gulf of Mannar region, Tamil Nadu.</title>
        <authorList>
            <person name="Pk S."/>
            <person name="Ch S."/>
            <person name="Ch V.R."/>
        </authorList>
    </citation>
    <scope>NUCLEOTIDE SEQUENCE [LARGE SCALE GENOMIC DNA]</scope>
    <source>
        <strain evidence="2 3">JC819</strain>
    </source>
</reference>
<feature type="region of interest" description="Disordered" evidence="1">
    <location>
        <begin position="34"/>
        <end position="54"/>
    </location>
</feature>
<organism evidence="2 3">
    <name type="scientific">Roseiconus lacunae</name>
    <dbReference type="NCBI Taxonomy" id="2605694"/>
    <lineage>
        <taxon>Bacteria</taxon>
        <taxon>Pseudomonadati</taxon>
        <taxon>Planctomycetota</taxon>
        <taxon>Planctomycetia</taxon>
        <taxon>Pirellulales</taxon>
        <taxon>Pirellulaceae</taxon>
        <taxon>Roseiconus</taxon>
    </lineage>
</organism>
<proteinExistence type="predicted"/>
<evidence type="ECO:0000256" key="1">
    <source>
        <dbReference type="SAM" id="MobiDB-lite"/>
    </source>
</evidence>